<comment type="caution">
    <text evidence="1">The sequence shown here is derived from an EMBL/GenBank/DDBJ whole genome shotgun (WGS) entry which is preliminary data.</text>
</comment>
<gene>
    <name evidence="1" type="ORF">J2Z44_003208</name>
</gene>
<reference evidence="1 2" key="1">
    <citation type="submission" date="2021-03" db="EMBL/GenBank/DDBJ databases">
        <title>Genomic Encyclopedia of Type Strains, Phase IV (KMG-IV): sequencing the most valuable type-strain genomes for metagenomic binning, comparative biology and taxonomic classification.</title>
        <authorList>
            <person name="Goeker M."/>
        </authorList>
    </citation>
    <scope>NUCLEOTIDE SEQUENCE [LARGE SCALE GENOMIC DNA]</scope>
    <source>
        <strain evidence="1 2">DSM 28650</strain>
    </source>
</reference>
<protein>
    <recommendedName>
        <fullName evidence="3">Nucleotidyltransferase family protein</fullName>
    </recommendedName>
</protein>
<proteinExistence type="predicted"/>
<dbReference type="InterPro" id="IPR043519">
    <property type="entry name" value="NT_sf"/>
</dbReference>
<organism evidence="1 2">
    <name type="scientific">Clostridium punense</name>
    <dbReference type="NCBI Taxonomy" id="1054297"/>
    <lineage>
        <taxon>Bacteria</taxon>
        <taxon>Bacillati</taxon>
        <taxon>Bacillota</taxon>
        <taxon>Clostridia</taxon>
        <taxon>Eubacteriales</taxon>
        <taxon>Clostridiaceae</taxon>
        <taxon>Clostridium</taxon>
    </lineage>
</organism>
<dbReference type="RefSeq" id="WP_021281158.1">
    <property type="nucleotide sequence ID" value="NZ_JAGGLL010000027.1"/>
</dbReference>
<dbReference type="SUPFAM" id="SSF81301">
    <property type="entry name" value="Nucleotidyltransferase"/>
    <property type="match status" value="1"/>
</dbReference>
<evidence type="ECO:0000313" key="2">
    <source>
        <dbReference type="Proteomes" id="UP001519308"/>
    </source>
</evidence>
<dbReference type="Gene3D" id="3.30.460.40">
    <property type="match status" value="1"/>
</dbReference>
<sequence>MLLDTLSYIGSKLNEENITWAVGASILLNHYGLVDKPNDIDIMINIKDIEKADKILTSLGKKKSQEKVSTYNTEYFYEYVINGIDVDAMAGMIINHEAGAYEYRFDDEAITGQRQINGVNIPLTSLEDWYVLYQVIPNRDLKVKLIEDYLIKNGVKNPELLKRTLEGCLPIEVRNRIKNFI</sequence>
<keyword evidence="2" id="KW-1185">Reference proteome</keyword>
<evidence type="ECO:0008006" key="3">
    <source>
        <dbReference type="Google" id="ProtNLM"/>
    </source>
</evidence>
<evidence type="ECO:0000313" key="1">
    <source>
        <dbReference type="EMBL" id="MBP2023371.1"/>
    </source>
</evidence>
<dbReference type="EMBL" id="JAGGLL010000027">
    <property type="protein sequence ID" value="MBP2023371.1"/>
    <property type="molecule type" value="Genomic_DNA"/>
</dbReference>
<accession>A0ABS4K897</accession>
<dbReference type="Proteomes" id="UP001519308">
    <property type="component" value="Unassembled WGS sequence"/>
</dbReference>
<name>A0ABS4K897_9CLOT</name>